<keyword evidence="5" id="KW-1185">Reference proteome</keyword>
<feature type="domain" description="Choice-of-anchor A" evidence="2">
    <location>
        <begin position="108"/>
        <end position="392"/>
    </location>
</feature>
<dbReference type="EMBL" id="JAUOQI010000011">
    <property type="protein sequence ID" value="MDO6578690.1"/>
    <property type="molecule type" value="Genomic_DNA"/>
</dbReference>
<accession>A0AAW7Z4N6</accession>
<keyword evidence="1" id="KW-0812">Transmembrane</keyword>
<dbReference type="AlphaFoldDB" id="A0AAW7Z4N6"/>
<dbReference type="Proteomes" id="UP001170717">
    <property type="component" value="Unassembled WGS sequence"/>
</dbReference>
<feature type="transmembrane region" description="Helical" evidence="1">
    <location>
        <begin position="424"/>
        <end position="442"/>
    </location>
</feature>
<name>A0AAW7Z4N6_9ALTE</name>
<keyword evidence="1" id="KW-0472">Membrane</keyword>
<gene>
    <name evidence="3" type="ORF">AVL57_18050</name>
    <name evidence="4" type="ORF">Q4527_14895</name>
</gene>
<reference evidence="3 5" key="1">
    <citation type="submission" date="2015-12" db="EMBL/GenBank/DDBJ databases">
        <title>Intraspecies pangenome expansion in the marine bacterium Alteromonas.</title>
        <authorList>
            <person name="Lopez-Perez M."/>
            <person name="Rodriguez-Valera F."/>
        </authorList>
    </citation>
    <scope>NUCLEOTIDE SEQUENCE [LARGE SCALE GENOMIC DNA]</scope>
    <source>
        <strain evidence="3 5">LMG 21861</strain>
    </source>
</reference>
<evidence type="ECO:0000256" key="1">
    <source>
        <dbReference type="SAM" id="Phobius"/>
    </source>
</evidence>
<organism evidence="4 6">
    <name type="scientific">Alteromonas stellipolaris</name>
    <dbReference type="NCBI Taxonomy" id="233316"/>
    <lineage>
        <taxon>Bacteria</taxon>
        <taxon>Pseudomonadati</taxon>
        <taxon>Pseudomonadota</taxon>
        <taxon>Gammaproteobacteria</taxon>
        <taxon>Alteromonadales</taxon>
        <taxon>Alteromonadaceae</taxon>
        <taxon>Alteromonas/Salinimonas group</taxon>
        <taxon>Alteromonas</taxon>
    </lineage>
</organism>
<evidence type="ECO:0000259" key="2">
    <source>
        <dbReference type="Pfam" id="PF20597"/>
    </source>
</evidence>
<evidence type="ECO:0000313" key="5">
    <source>
        <dbReference type="Proteomes" id="UP000056750"/>
    </source>
</evidence>
<protein>
    <submittedName>
        <fullName evidence="4">Choice-of-anchor A family protein</fullName>
    </submittedName>
</protein>
<keyword evidence="1" id="KW-1133">Transmembrane helix</keyword>
<dbReference type="Pfam" id="PF20597">
    <property type="entry name" value="pAdhesive_15"/>
    <property type="match status" value="1"/>
</dbReference>
<dbReference type="RefSeq" id="WP_057789355.1">
    <property type="nucleotide sequence ID" value="NZ_CP013926.1"/>
</dbReference>
<dbReference type="Proteomes" id="UP000056750">
    <property type="component" value="Chromosome"/>
</dbReference>
<dbReference type="NCBIfam" id="TIGR04215">
    <property type="entry name" value="choice_anch_A"/>
    <property type="match status" value="2"/>
</dbReference>
<evidence type="ECO:0000313" key="6">
    <source>
        <dbReference type="Proteomes" id="UP001170717"/>
    </source>
</evidence>
<evidence type="ECO:0000313" key="3">
    <source>
        <dbReference type="EMBL" id="AMJ75693.1"/>
    </source>
</evidence>
<proteinExistence type="predicted"/>
<evidence type="ECO:0000313" key="4">
    <source>
        <dbReference type="EMBL" id="MDO6578690.1"/>
    </source>
</evidence>
<dbReference type="EMBL" id="CP013926">
    <property type="protein sequence ID" value="AMJ75693.1"/>
    <property type="molecule type" value="Genomic_DNA"/>
</dbReference>
<dbReference type="InterPro" id="IPR026588">
    <property type="entry name" value="Choice_anch_A"/>
</dbReference>
<dbReference type="KEGG" id="asq:AVL57_18050"/>
<reference evidence="4" key="2">
    <citation type="submission" date="2023-07" db="EMBL/GenBank/DDBJ databases">
        <title>Genome content predicts the carbon catabolic preferences of heterotrophic bacteria.</title>
        <authorList>
            <person name="Gralka M."/>
        </authorList>
    </citation>
    <scope>NUCLEOTIDE SEQUENCE</scope>
    <source>
        <strain evidence="4">F2M12</strain>
    </source>
</reference>
<sequence length="450" mass="47134">MSTIRKHTISTKLASSFGALTLAVSAQGIGHAAQITLSEAFDYNAFIFEDYTGYYSDVEGSLAVGGSLVVNDFDVGLQLSPDLTTSSLFVGGDIVYTNGKIRNGQTTVSGNIVANNVEFEGAVNAADNATITESTVLSGDVNVGGVFTSANAQISNGDINAGSVQLTNTSVENGDISAVNSVALVSSEVTNGSITAGGAVVLDMNSTASDGVIADTVTSSAIDNIDFEAIESEIKAQSLEFADMTANGSTTFYCQGDTSCADSSDVDGIVFSGDDSINIYDIDADWLSVANKSITYDFSTTSYNIINVTGDAVDLFNTGFFNTAFAGQYKDNDQNADYRHDGTYTNNILFNFVDATSVTIQSIGVKGSILAPYADIAFYNGHIDGNLIASSVFTPEVYLTSDNGVEYLAPTGQVNNYSFGVTQVSAPGSILLMLPAFAVVFIRNKLKRKA</sequence>